<proteinExistence type="predicted"/>
<dbReference type="AlphaFoldDB" id="A0A8S3YFA5"/>
<keyword evidence="4" id="KW-1185">Reference proteome</keyword>
<dbReference type="PANTHER" id="PTHR12162:SF0">
    <property type="entry name" value="NIBRIN"/>
    <property type="match status" value="1"/>
</dbReference>
<dbReference type="InterPro" id="IPR040227">
    <property type="entry name" value="Nibrin-rel"/>
</dbReference>
<dbReference type="GO" id="GO:0000724">
    <property type="term" value="P:double-strand break repair via homologous recombination"/>
    <property type="evidence" value="ECO:0007669"/>
    <property type="project" value="TreeGrafter"/>
</dbReference>
<feature type="chain" id="PRO_5035865077" evidence="1">
    <location>
        <begin position="18"/>
        <end position="503"/>
    </location>
</feature>
<organism evidence="3 4">
    <name type="scientific">Parnassius apollo</name>
    <name type="common">Apollo butterfly</name>
    <name type="synonym">Papilio apollo</name>
    <dbReference type="NCBI Taxonomy" id="110799"/>
    <lineage>
        <taxon>Eukaryota</taxon>
        <taxon>Metazoa</taxon>
        <taxon>Ecdysozoa</taxon>
        <taxon>Arthropoda</taxon>
        <taxon>Hexapoda</taxon>
        <taxon>Insecta</taxon>
        <taxon>Pterygota</taxon>
        <taxon>Neoptera</taxon>
        <taxon>Endopterygota</taxon>
        <taxon>Lepidoptera</taxon>
        <taxon>Glossata</taxon>
        <taxon>Ditrysia</taxon>
        <taxon>Papilionoidea</taxon>
        <taxon>Papilionidae</taxon>
        <taxon>Parnassiinae</taxon>
        <taxon>Parnassini</taxon>
        <taxon>Parnassius</taxon>
        <taxon>Parnassius</taxon>
    </lineage>
</organism>
<name>A0A8S3YFA5_PARAO</name>
<evidence type="ECO:0000313" key="3">
    <source>
        <dbReference type="EMBL" id="CAG5059651.1"/>
    </source>
</evidence>
<dbReference type="OrthoDB" id="552194at2759"/>
<dbReference type="PANTHER" id="PTHR12162">
    <property type="entry name" value="NIBRIN-RELATED"/>
    <property type="match status" value="1"/>
</dbReference>
<gene>
    <name evidence="3" type="ORF">PAPOLLO_LOCUS28069</name>
</gene>
<evidence type="ECO:0000259" key="2">
    <source>
        <dbReference type="Pfam" id="PF16508"/>
    </source>
</evidence>
<evidence type="ECO:0000256" key="1">
    <source>
        <dbReference type="SAM" id="SignalP"/>
    </source>
</evidence>
<evidence type="ECO:0000313" key="4">
    <source>
        <dbReference type="Proteomes" id="UP000691718"/>
    </source>
</evidence>
<dbReference type="InterPro" id="IPR032429">
    <property type="entry name" value="Nibrin_BRCT2"/>
</dbReference>
<dbReference type="GO" id="GO:0030870">
    <property type="term" value="C:Mre11 complex"/>
    <property type="evidence" value="ECO:0007669"/>
    <property type="project" value="InterPro"/>
</dbReference>
<comment type="caution">
    <text evidence="3">The sequence shown here is derived from an EMBL/GenBank/DDBJ whole genome shotgun (WGS) entry which is preliminary data.</text>
</comment>
<feature type="signal peptide" evidence="1">
    <location>
        <begin position="1"/>
        <end position="17"/>
    </location>
</feature>
<dbReference type="Pfam" id="PF16508">
    <property type="entry name" value="NIBRIN_BRCT_II"/>
    <property type="match status" value="1"/>
</dbReference>
<protein>
    <submittedName>
        <fullName evidence="3">(apollo) hypothetical protein</fullName>
    </submittedName>
</protein>
<feature type="domain" description="Nibrin second BRCT" evidence="2">
    <location>
        <begin position="67"/>
        <end position="172"/>
    </location>
</feature>
<accession>A0A8S3YFA5</accession>
<dbReference type="GO" id="GO:0007095">
    <property type="term" value="P:mitotic G2 DNA damage checkpoint signaling"/>
    <property type="evidence" value="ECO:0007669"/>
    <property type="project" value="InterPro"/>
</dbReference>
<keyword evidence="1" id="KW-0732">Signal</keyword>
<reference evidence="3" key="1">
    <citation type="submission" date="2021-04" db="EMBL/GenBank/DDBJ databases">
        <authorList>
            <person name="Tunstrom K."/>
        </authorList>
    </citation>
    <scope>NUCLEOTIDE SEQUENCE</scope>
</reference>
<dbReference type="Proteomes" id="UP000691718">
    <property type="component" value="Unassembled WGS sequence"/>
</dbReference>
<dbReference type="FunFam" id="3.40.50.10980:FF:000001">
    <property type="entry name" value="Nibrin"/>
    <property type="match status" value="1"/>
</dbReference>
<dbReference type="GO" id="GO:0003684">
    <property type="term" value="F:damaged DNA binding"/>
    <property type="evidence" value="ECO:0007669"/>
    <property type="project" value="TreeGrafter"/>
</dbReference>
<sequence>MPAITLTIKVVLALVQGSFIVTTEFWNKCSEAVTKCTPLPDPRNFIPQIVETTLNKENVSFLPDDCRKSLFKGKTVVFFSRRQLDMYKNVLTKSSASALLLSETKMTKSMLCNDNIIVIQYNLTSTSQETQIQKNQINDIVCYLKSKGKRVVADAEIGLAILYCSLNKYCNPDFNFSSEVIKQPSDQSVKTANVLAHESEEPLPSICKQENVVINESLNSKPELSHNVSTINNGSTLTKRKWDEENNDVSFINPNKKLATVNNKLTSIECSTKRTCEDIEETNLKPAKKLAIENSNEDKDNFNFMPLSSSSAVDNDPKRKLNLSKPIKRKQDFEENEVNLFNFIEENPKPTKISKDGMIDIDKINLCKKQNTPEEKGNEENDKIDVSALRGIKLEELMQNNLKMEYSNNTAIAIKEEDITGIDGKLNDLDLGSTTVVLRNDLIVKKEPQHLTSENSKVKNFKKFKKVWPVKMQVSIIPKAFVNTLDKCHKFSSSESDIILRDE</sequence>
<dbReference type="EMBL" id="CAJQZP010001706">
    <property type="protein sequence ID" value="CAG5059651.1"/>
    <property type="molecule type" value="Genomic_DNA"/>
</dbReference>